<accession>A0ABS5B2A2</accession>
<dbReference type="Proteomes" id="UP001519296">
    <property type="component" value="Unassembled WGS sequence"/>
</dbReference>
<keyword evidence="2" id="KW-1185">Reference proteome</keyword>
<comment type="caution">
    <text evidence="1">The sequence shown here is derived from an EMBL/GenBank/DDBJ whole genome shotgun (WGS) entry which is preliminary data.</text>
</comment>
<name>A0ABS5B2A2_9STRE</name>
<gene>
    <name evidence="1" type="primary">asp1</name>
    <name evidence="1" type="ORF">C4K46_03330</name>
</gene>
<sequence>MYYVIPAWYGQERAWQMDLLPWYRTVQRLEFDDSIHQLRILQELGQGQILLLAYMPQLRYFLHRQDIYETKVYSVFDDLQDIQSDQMQVLQIKDFSWPSDCDFIYTPFLVMVYRQDQLYAHIEFGQEGFISQLKFFENQSLSQVQLLDDRGFVSSILYYDGDRLSHQDYLNPQGDWRFRRYEDGKSPHALVINPRYQTDFKAPSYQSWEDLIFERLADHLAGLQLAESNFILAAHPNHQEALFNLFPPEAAKILSFFVDRNRLEELDQLGALIERADLVLTDRKDLLAGLNEHFPAAKAKFHHSPSFDSRLQLGLSQRRKESKIYYQLDLNQILNEYALFKILQFVGQNPLTELVLAVYNGQEEGLKRVEAKVWELIEDYLKPEDFIKKASKNPQSENQLEENQEIVYRLEVKNITDELSLIQELEYSRLIVDLNQEPHLYTQLAGISAGLPQINLVASEYVSHLENGYILSEIAELPQVANYYLEGLKNWNQALVYSIDKIAQHTGQQLIERWQTWLGEVEHGR</sequence>
<organism evidence="1 2">
    <name type="scientific">Streptococcus oricebi</name>
    <dbReference type="NCBI Taxonomy" id="1547447"/>
    <lineage>
        <taxon>Bacteria</taxon>
        <taxon>Bacillati</taxon>
        <taxon>Bacillota</taxon>
        <taxon>Bacilli</taxon>
        <taxon>Lactobacillales</taxon>
        <taxon>Streptococcaceae</taxon>
        <taxon>Streptococcus</taxon>
    </lineage>
</organism>
<protein>
    <submittedName>
        <fullName evidence="1">Accessory Sec system protein Asp1</fullName>
    </submittedName>
</protein>
<dbReference type="EMBL" id="PRDG01000002">
    <property type="protein sequence ID" value="MBP2622967.1"/>
    <property type="molecule type" value="Genomic_DNA"/>
</dbReference>
<dbReference type="Pfam" id="PF16993">
    <property type="entry name" value="Asp1"/>
    <property type="match status" value="1"/>
</dbReference>
<reference evidence="1 2" key="1">
    <citation type="submission" date="2018-02" db="EMBL/GenBank/DDBJ databases">
        <title>Draft genome sequence of Streptococcus oricebi CCUG 70868T type strain.</title>
        <authorList>
            <person name="Mendez V."/>
            <person name="Salva-Serra F."/>
            <person name="Jaen-Luchoro D."/>
            <person name="Gonzales-Siles L."/>
            <person name="Karlsson R."/>
            <person name="Engstrom-Jakobsson H."/>
            <person name="Busquets A."/>
            <person name="Gomila M."/>
            <person name="Pineiro-Iglesias B."/>
            <person name="Bennasar-Figueras A."/>
            <person name="Seeger M."/>
            <person name="Moore E."/>
        </authorList>
    </citation>
    <scope>NUCLEOTIDE SEQUENCE [LARGE SCALE GENOMIC DNA]</scope>
    <source>
        <strain evidence="1 2">CCUG 70868</strain>
    </source>
</reference>
<evidence type="ECO:0000313" key="1">
    <source>
        <dbReference type="EMBL" id="MBP2622967.1"/>
    </source>
</evidence>
<dbReference type="InterPro" id="IPR022372">
    <property type="entry name" value="Accessory_SS_Asp1"/>
</dbReference>
<dbReference type="RefSeq" id="WP_209627389.1">
    <property type="nucleotide sequence ID" value="NZ_PRDG01000002.1"/>
</dbReference>
<evidence type="ECO:0000313" key="2">
    <source>
        <dbReference type="Proteomes" id="UP001519296"/>
    </source>
</evidence>
<dbReference type="NCBIfam" id="TIGR03713">
    <property type="entry name" value="acc_sec_asp1"/>
    <property type="match status" value="1"/>
</dbReference>
<proteinExistence type="predicted"/>